<keyword evidence="2" id="KW-0812">Transmembrane</keyword>
<keyword evidence="4" id="KW-0472">Membrane</keyword>
<reference evidence="6" key="1">
    <citation type="submission" date="2015-07" db="EMBL/GenBank/DDBJ databases">
        <title>Adaptation to a free-living lifestyle via gene acquisitions in the diplomonad Trepomonas sp. PC1.</title>
        <authorList>
            <person name="Xu F."/>
            <person name="Jerlstrom-Hultqvist J."/>
            <person name="Kolisko M."/>
            <person name="Simpson A.G.B."/>
            <person name="Roger A.J."/>
            <person name="Svard S.G."/>
            <person name="Andersson J.O."/>
        </authorList>
    </citation>
    <scope>NUCLEOTIDE SEQUENCE</scope>
    <source>
        <strain evidence="6">PC1</strain>
    </source>
</reference>
<feature type="non-terminal residue" evidence="6">
    <location>
        <position position="115"/>
    </location>
</feature>
<accession>A0A146KBS7</accession>
<evidence type="ECO:0000256" key="2">
    <source>
        <dbReference type="ARBA" id="ARBA00022692"/>
    </source>
</evidence>
<dbReference type="GO" id="GO:0016020">
    <property type="term" value="C:membrane"/>
    <property type="evidence" value="ECO:0007669"/>
    <property type="project" value="UniProtKB-SubCell"/>
</dbReference>
<name>A0A146KBS7_9EUKA</name>
<gene>
    <name evidence="6" type="ORF">TPC1_14667</name>
</gene>
<dbReference type="InterPro" id="IPR004342">
    <property type="entry name" value="EXS_C"/>
</dbReference>
<proteinExistence type="predicted"/>
<evidence type="ECO:0000256" key="1">
    <source>
        <dbReference type="ARBA" id="ARBA00004141"/>
    </source>
</evidence>
<keyword evidence="3" id="KW-1133">Transmembrane helix</keyword>
<dbReference type="AlphaFoldDB" id="A0A146KBS7"/>
<comment type="subcellular location">
    <subcellularLocation>
        <location evidence="1">Membrane</location>
        <topology evidence="1">Multi-pass membrane protein</topology>
    </subcellularLocation>
</comment>
<evidence type="ECO:0000259" key="5">
    <source>
        <dbReference type="PROSITE" id="PS51380"/>
    </source>
</evidence>
<dbReference type="PROSITE" id="PS51380">
    <property type="entry name" value="EXS"/>
    <property type="match status" value="1"/>
</dbReference>
<dbReference type="EMBL" id="GDID01003451">
    <property type="protein sequence ID" value="JAP93155.1"/>
    <property type="molecule type" value="Transcribed_RNA"/>
</dbReference>
<evidence type="ECO:0000313" key="6">
    <source>
        <dbReference type="EMBL" id="JAP93155.1"/>
    </source>
</evidence>
<protein>
    <submittedName>
        <fullName evidence="6">EXS family protein</fullName>
    </submittedName>
</protein>
<organism evidence="6">
    <name type="scientific">Trepomonas sp. PC1</name>
    <dbReference type="NCBI Taxonomy" id="1076344"/>
    <lineage>
        <taxon>Eukaryota</taxon>
        <taxon>Metamonada</taxon>
        <taxon>Diplomonadida</taxon>
        <taxon>Hexamitidae</taxon>
        <taxon>Hexamitinae</taxon>
        <taxon>Trepomonas</taxon>
    </lineage>
</organism>
<feature type="non-terminal residue" evidence="6">
    <location>
        <position position="1"/>
    </location>
</feature>
<sequence length="115" mass="13369">LYNTIARCTWIFESLFSSSWVISNATYISISAMNEIFRRFFWALLRLDNQQATNCEQYLATRYVPILLDEQKPKFTQISSNLAKSQSKDLIPHKNSIISPLSAKEMLKMIEAEEK</sequence>
<evidence type="ECO:0000256" key="4">
    <source>
        <dbReference type="ARBA" id="ARBA00023136"/>
    </source>
</evidence>
<feature type="domain" description="EXS" evidence="5">
    <location>
        <begin position="1"/>
        <end position="78"/>
    </location>
</feature>
<dbReference type="Pfam" id="PF03124">
    <property type="entry name" value="EXS"/>
    <property type="match status" value="1"/>
</dbReference>
<evidence type="ECO:0000256" key="3">
    <source>
        <dbReference type="ARBA" id="ARBA00022989"/>
    </source>
</evidence>